<dbReference type="Gene3D" id="1.10.357.140">
    <property type="entry name" value="UbiA prenyltransferase"/>
    <property type="match status" value="1"/>
</dbReference>
<dbReference type="Pfam" id="PF01040">
    <property type="entry name" value="UbiA"/>
    <property type="match status" value="1"/>
</dbReference>
<dbReference type="CDD" id="cd13962">
    <property type="entry name" value="PT_UbiA_UBIAD1"/>
    <property type="match status" value="1"/>
</dbReference>
<keyword evidence="6 8" id="KW-1133">Transmembrane helix</keyword>
<comment type="subcellular location">
    <subcellularLocation>
        <location evidence="1">Cell membrane</location>
        <topology evidence="1">Multi-pass membrane protein</topology>
    </subcellularLocation>
</comment>
<protein>
    <recommendedName>
        <fullName evidence="11">Ubiquinone biosynthesis protein UbiA</fullName>
    </recommendedName>
</protein>
<name>A0A133VG68_9EURY</name>
<evidence type="ECO:0000256" key="8">
    <source>
        <dbReference type="SAM" id="Phobius"/>
    </source>
</evidence>
<comment type="caution">
    <text evidence="9">The sequence shown here is derived from an EMBL/GenBank/DDBJ whole genome shotgun (WGS) entry which is preliminary data.</text>
</comment>
<evidence type="ECO:0008006" key="11">
    <source>
        <dbReference type="Google" id="ProtNLM"/>
    </source>
</evidence>
<evidence type="ECO:0000256" key="3">
    <source>
        <dbReference type="ARBA" id="ARBA00022428"/>
    </source>
</evidence>
<keyword evidence="5 8" id="KW-0812">Transmembrane</keyword>
<dbReference type="GO" id="GO:0009234">
    <property type="term" value="P:menaquinone biosynthetic process"/>
    <property type="evidence" value="ECO:0007669"/>
    <property type="project" value="UniProtKB-UniPathway"/>
</dbReference>
<dbReference type="GO" id="GO:0004659">
    <property type="term" value="F:prenyltransferase activity"/>
    <property type="evidence" value="ECO:0007669"/>
    <property type="project" value="InterPro"/>
</dbReference>
<evidence type="ECO:0000256" key="1">
    <source>
        <dbReference type="ARBA" id="ARBA00004651"/>
    </source>
</evidence>
<dbReference type="GO" id="GO:0042371">
    <property type="term" value="P:vitamin K biosynthetic process"/>
    <property type="evidence" value="ECO:0007669"/>
    <property type="project" value="TreeGrafter"/>
</dbReference>
<organism evidence="9 10">
    <name type="scientific">candidate division MSBL1 archaeon SCGC-AAA382A20</name>
    <dbReference type="NCBI Taxonomy" id="1698280"/>
    <lineage>
        <taxon>Archaea</taxon>
        <taxon>Methanobacteriati</taxon>
        <taxon>Methanobacteriota</taxon>
        <taxon>candidate division MSBL1</taxon>
    </lineage>
</organism>
<dbReference type="AlphaFoldDB" id="A0A133VG68"/>
<comment type="pathway">
    <text evidence="2">Quinol/quinone metabolism; menaquinone biosynthesis.</text>
</comment>
<reference evidence="9 10" key="1">
    <citation type="journal article" date="2016" name="Sci. Rep.">
        <title>Metabolic traits of an uncultured archaeal lineage -MSBL1- from brine pools of the Red Sea.</title>
        <authorList>
            <person name="Mwirichia R."/>
            <person name="Alam I."/>
            <person name="Rashid M."/>
            <person name="Vinu M."/>
            <person name="Ba-Alawi W."/>
            <person name="Anthony Kamau A."/>
            <person name="Kamanda Ngugi D."/>
            <person name="Goker M."/>
            <person name="Klenk H.P."/>
            <person name="Bajic V."/>
            <person name="Stingl U."/>
        </authorList>
    </citation>
    <scope>NUCLEOTIDE SEQUENCE [LARGE SCALE GENOMIC DNA]</scope>
    <source>
        <strain evidence="9">SCGC-AAA382A20</strain>
    </source>
</reference>
<feature type="transmembrane region" description="Helical" evidence="8">
    <location>
        <begin position="20"/>
        <end position="39"/>
    </location>
</feature>
<sequence>MEKELSKKVFIWIKELRVPFFTCTIVPVFLGATVAWYKMSIFNPVLFSLTLLGTLSIHAGSNMIDDYLDHKSGCDSHLQYENLESTFFGGSRILVEGKLKPKNVYKASILTLAIGGVIGAFLTILRGWEIIILGGIGMFSGYFHAKHISTRGLGELSLFLNFGPLIVLGSYFVQVQKFGIEPLLASLPIGILMFCILLIN</sequence>
<feature type="transmembrane region" description="Helical" evidence="8">
    <location>
        <begin position="45"/>
        <end position="64"/>
    </location>
</feature>
<gene>
    <name evidence="9" type="ORF">AKJ51_05060</name>
</gene>
<evidence type="ECO:0000313" key="10">
    <source>
        <dbReference type="Proteomes" id="UP000070263"/>
    </source>
</evidence>
<dbReference type="PANTHER" id="PTHR13929">
    <property type="entry name" value="1,4-DIHYDROXY-2-NAPHTHOATE OCTAPRENYLTRANSFERASE"/>
    <property type="match status" value="1"/>
</dbReference>
<keyword evidence="7 8" id="KW-0472">Membrane</keyword>
<feature type="transmembrane region" description="Helical" evidence="8">
    <location>
        <begin position="179"/>
        <end position="199"/>
    </location>
</feature>
<evidence type="ECO:0000256" key="7">
    <source>
        <dbReference type="ARBA" id="ARBA00023136"/>
    </source>
</evidence>
<dbReference type="InterPro" id="IPR000537">
    <property type="entry name" value="UbiA_prenyltransferase"/>
</dbReference>
<dbReference type="EMBL" id="LHYE01000096">
    <property type="protein sequence ID" value="KXB05420.1"/>
    <property type="molecule type" value="Genomic_DNA"/>
</dbReference>
<keyword evidence="10" id="KW-1185">Reference proteome</keyword>
<evidence type="ECO:0000256" key="2">
    <source>
        <dbReference type="ARBA" id="ARBA00004863"/>
    </source>
</evidence>
<dbReference type="InterPro" id="IPR026046">
    <property type="entry name" value="UBIAD1"/>
</dbReference>
<dbReference type="Proteomes" id="UP000070263">
    <property type="component" value="Unassembled WGS sequence"/>
</dbReference>
<accession>A0A133VG68</accession>
<feature type="transmembrane region" description="Helical" evidence="8">
    <location>
        <begin position="152"/>
        <end position="173"/>
    </location>
</feature>
<keyword evidence="3" id="KW-0474">Menaquinone biosynthesis</keyword>
<dbReference type="InterPro" id="IPR044878">
    <property type="entry name" value="UbiA_sf"/>
</dbReference>
<evidence type="ECO:0000313" key="9">
    <source>
        <dbReference type="EMBL" id="KXB05420.1"/>
    </source>
</evidence>
<proteinExistence type="predicted"/>
<evidence type="ECO:0000256" key="5">
    <source>
        <dbReference type="ARBA" id="ARBA00022692"/>
    </source>
</evidence>
<evidence type="ECO:0000256" key="4">
    <source>
        <dbReference type="ARBA" id="ARBA00022679"/>
    </source>
</evidence>
<feature type="transmembrane region" description="Helical" evidence="8">
    <location>
        <begin position="104"/>
        <end position="122"/>
    </location>
</feature>
<dbReference type="UniPathway" id="UPA00079"/>
<dbReference type="GO" id="GO:0005886">
    <property type="term" value="C:plasma membrane"/>
    <property type="evidence" value="ECO:0007669"/>
    <property type="project" value="UniProtKB-SubCell"/>
</dbReference>
<evidence type="ECO:0000256" key="6">
    <source>
        <dbReference type="ARBA" id="ARBA00022989"/>
    </source>
</evidence>
<keyword evidence="4" id="KW-0808">Transferase</keyword>
<dbReference type="PANTHER" id="PTHR13929:SF0">
    <property type="entry name" value="UBIA PRENYLTRANSFERASE DOMAIN-CONTAINING PROTEIN 1"/>
    <property type="match status" value="1"/>
</dbReference>